<dbReference type="Gramene" id="CDY24297">
    <property type="protein sequence ID" value="CDY24297"/>
    <property type="gene ID" value="GSBRNA2T00026479001"/>
</dbReference>
<protein>
    <submittedName>
        <fullName evidence="1">BnaC03g42700D protein</fullName>
    </submittedName>
</protein>
<reference evidence="1 2" key="1">
    <citation type="journal article" date="2014" name="Science">
        <title>Plant genetics. Early allopolyploid evolution in the post-Neolithic Brassica napus oilseed genome.</title>
        <authorList>
            <person name="Chalhoub B."/>
            <person name="Denoeud F."/>
            <person name="Liu S."/>
            <person name="Parkin I.A."/>
            <person name="Tang H."/>
            <person name="Wang X."/>
            <person name="Chiquet J."/>
            <person name="Belcram H."/>
            <person name="Tong C."/>
            <person name="Samans B."/>
            <person name="Correa M."/>
            <person name="Da Silva C."/>
            <person name="Just J."/>
            <person name="Falentin C."/>
            <person name="Koh C.S."/>
            <person name="Le Clainche I."/>
            <person name="Bernard M."/>
            <person name="Bento P."/>
            <person name="Noel B."/>
            <person name="Labadie K."/>
            <person name="Alberti A."/>
            <person name="Charles M."/>
            <person name="Arnaud D."/>
            <person name="Guo H."/>
            <person name="Daviaud C."/>
            <person name="Alamery S."/>
            <person name="Jabbari K."/>
            <person name="Zhao M."/>
            <person name="Edger P.P."/>
            <person name="Chelaifa H."/>
            <person name="Tack D."/>
            <person name="Lassalle G."/>
            <person name="Mestiri I."/>
            <person name="Schnel N."/>
            <person name="Le Paslier M.C."/>
            <person name="Fan G."/>
            <person name="Renault V."/>
            <person name="Bayer P.E."/>
            <person name="Golicz A.A."/>
            <person name="Manoli S."/>
            <person name="Lee T.H."/>
            <person name="Thi V.H."/>
            <person name="Chalabi S."/>
            <person name="Hu Q."/>
            <person name="Fan C."/>
            <person name="Tollenaere R."/>
            <person name="Lu Y."/>
            <person name="Battail C."/>
            <person name="Shen J."/>
            <person name="Sidebottom C.H."/>
            <person name="Wang X."/>
            <person name="Canaguier A."/>
            <person name="Chauveau A."/>
            <person name="Berard A."/>
            <person name="Deniot G."/>
            <person name="Guan M."/>
            <person name="Liu Z."/>
            <person name="Sun F."/>
            <person name="Lim Y.P."/>
            <person name="Lyons E."/>
            <person name="Town C.D."/>
            <person name="Bancroft I."/>
            <person name="Wang X."/>
            <person name="Meng J."/>
            <person name="Ma J."/>
            <person name="Pires J.C."/>
            <person name="King G.J."/>
            <person name="Brunel D."/>
            <person name="Delourme R."/>
            <person name="Renard M."/>
            <person name="Aury J.M."/>
            <person name="Adams K.L."/>
            <person name="Batley J."/>
            <person name="Snowdon R.J."/>
            <person name="Tost J."/>
            <person name="Edwards D."/>
            <person name="Zhou Y."/>
            <person name="Hua W."/>
            <person name="Sharpe A.G."/>
            <person name="Paterson A.H."/>
            <person name="Guan C."/>
            <person name="Wincker P."/>
        </authorList>
    </citation>
    <scope>NUCLEOTIDE SEQUENCE [LARGE SCALE GENOMIC DNA]</scope>
    <source>
        <strain evidence="2">cv. Darmor-bzh</strain>
    </source>
</reference>
<keyword evidence="2" id="KW-1185">Reference proteome</keyword>
<dbReference type="AlphaFoldDB" id="A0A078GGK2"/>
<dbReference type="EMBL" id="LK032156">
    <property type="protein sequence ID" value="CDY24297.1"/>
    <property type="molecule type" value="Genomic_DNA"/>
</dbReference>
<accession>A0A078GGK2</accession>
<evidence type="ECO:0000313" key="2">
    <source>
        <dbReference type="Proteomes" id="UP000028999"/>
    </source>
</evidence>
<sequence>MLMIDAEGTLTQGFFGQNRRNQYEKELQRGRIYTLTNFYASNSKVMYHVADQRLVICISHASALSKDEVDIEGVLTERFRVLSFSNFEANCNLRGDLHGKV</sequence>
<dbReference type="PaxDb" id="3708-A0A078GGK2"/>
<name>A0A078GGK2_BRANA</name>
<proteinExistence type="predicted"/>
<dbReference type="OMA" id="CISHAYA"/>
<gene>
    <name evidence="1" type="primary">BnaC03g42700D</name>
    <name evidence="1" type="ORF">GSBRNA2T00026479001</name>
</gene>
<organism evidence="1 2">
    <name type="scientific">Brassica napus</name>
    <name type="common">Rape</name>
    <dbReference type="NCBI Taxonomy" id="3708"/>
    <lineage>
        <taxon>Eukaryota</taxon>
        <taxon>Viridiplantae</taxon>
        <taxon>Streptophyta</taxon>
        <taxon>Embryophyta</taxon>
        <taxon>Tracheophyta</taxon>
        <taxon>Spermatophyta</taxon>
        <taxon>Magnoliopsida</taxon>
        <taxon>eudicotyledons</taxon>
        <taxon>Gunneridae</taxon>
        <taxon>Pentapetalae</taxon>
        <taxon>rosids</taxon>
        <taxon>malvids</taxon>
        <taxon>Brassicales</taxon>
        <taxon>Brassicaceae</taxon>
        <taxon>Brassiceae</taxon>
        <taxon>Brassica</taxon>
    </lineage>
</organism>
<dbReference type="Proteomes" id="UP000028999">
    <property type="component" value="Unassembled WGS sequence"/>
</dbReference>
<evidence type="ECO:0000313" key="1">
    <source>
        <dbReference type="EMBL" id="CDY24297.1"/>
    </source>
</evidence>